<evidence type="ECO:0000256" key="1">
    <source>
        <dbReference type="SAM" id="SignalP"/>
    </source>
</evidence>
<reference evidence="3" key="1">
    <citation type="submission" date="2020-02" db="EMBL/GenBank/DDBJ databases">
        <authorList>
            <person name="Meier V. D."/>
        </authorList>
    </citation>
    <scope>NUCLEOTIDE SEQUENCE</scope>
    <source>
        <strain evidence="3">AVDCRST_MAG92</strain>
    </source>
</reference>
<keyword evidence="1" id="KW-0732">Signal</keyword>
<proteinExistence type="predicted"/>
<dbReference type="PROSITE" id="PS50830">
    <property type="entry name" value="TNASE_3"/>
    <property type="match status" value="1"/>
</dbReference>
<dbReference type="Pfam" id="PF00565">
    <property type="entry name" value="SNase"/>
    <property type="match status" value="1"/>
</dbReference>
<dbReference type="InterPro" id="IPR035437">
    <property type="entry name" value="SNase_OB-fold_sf"/>
</dbReference>
<evidence type="ECO:0000313" key="3">
    <source>
        <dbReference type="EMBL" id="CAA9275514.1"/>
    </source>
</evidence>
<name>A0A6J4JCM1_9CYAN</name>
<feature type="domain" description="TNase-like" evidence="2">
    <location>
        <begin position="30"/>
        <end position="169"/>
    </location>
</feature>
<dbReference type="PROSITE" id="PS51257">
    <property type="entry name" value="PROKAR_LIPOPROTEIN"/>
    <property type="match status" value="1"/>
</dbReference>
<dbReference type="InterPro" id="IPR016071">
    <property type="entry name" value="Staphylococal_nuclease_OB-fold"/>
</dbReference>
<gene>
    <name evidence="3" type="ORF">AVDCRST_MAG92-3211</name>
</gene>
<evidence type="ECO:0000259" key="2">
    <source>
        <dbReference type="PROSITE" id="PS50830"/>
    </source>
</evidence>
<protein>
    <recommendedName>
        <fullName evidence="2">TNase-like domain-containing protein</fullName>
    </recommendedName>
</protein>
<accession>A0A6J4JCM1</accession>
<organism evidence="3">
    <name type="scientific">uncultured Coleofasciculus sp</name>
    <dbReference type="NCBI Taxonomy" id="1267456"/>
    <lineage>
        <taxon>Bacteria</taxon>
        <taxon>Bacillati</taxon>
        <taxon>Cyanobacteriota</taxon>
        <taxon>Cyanophyceae</taxon>
        <taxon>Coleofasciculales</taxon>
        <taxon>Coleofasciculaceae</taxon>
        <taxon>Coleofasciculus</taxon>
        <taxon>environmental samples</taxon>
    </lineage>
</organism>
<feature type="chain" id="PRO_5027054717" description="TNase-like domain-containing protein" evidence="1">
    <location>
        <begin position="28"/>
        <end position="189"/>
    </location>
</feature>
<dbReference type="SMART" id="SM00318">
    <property type="entry name" value="SNc"/>
    <property type="match status" value="1"/>
</dbReference>
<dbReference type="EMBL" id="CADCTM010000530">
    <property type="protein sequence ID" value="CAA9275514.1"/>
    <property type="molecule type" value="Genomic_DNA"/>
</dbReference>
<dbReference type="Gene3D" id="2.40.50.90">
    <property type="match status" value="1"/>
</dbReference>
<sequence>MKSNASIIWHLCIFCCCLLLVGCQSNRSPNAITVQVQRIVSGHTIEVLDQTRQTRGGDRVRLIGIEAPDLKQHPWGAAAKARLEQILSEKTGQQLVLQPVILEPDVKPEQDSSGRWPAYVWHNDVLVNEQLVKEGYVLAASRAPNNKYDTRLARAQEYARIMGYGIWNPAQPMRLTPAEFRRLPLTTTP</sequence>
<feature type="signal peptide" evidence="1">
    <location>
        <begin position="1"/>
        <end position="27"/>
    </location>
</feature>
<dbReference type="SUPFAM" id="SSF50199">
    <property type="entry name" value="Staphylococcal nuclease"/>
    <property type="match status" value="1"/>
</dbReference>
<dbReference type="AlphaFoldDB" id="A0A6J4JCM1"/>